<dbReference type="Proteomes" id="UP000502823">
    <property type="component" value="Unassembled WGS sequence"/>
</dbReference>
<evidence type="ECO:0000313" key="4">
    <source>
        <dbReference type="EMBL" id="GFG34651.1"/>
    </source>
</evidence>
<comment type="caution">
    <text evidence="4">The sequence shown here is derived from an EMBL/GenBank/DDBJ whole genome shotgun (WGS) entry which is preliminary data.</text>
</comment>
<proteinExistence type="predicted"/>
<evidence type="ECO:0000256" key="2">
    <source>
        <dbReference type="SAM" id="MobiDB-lite"/>
    </source>
</evidence>
<dbReference type="PROSITE" id="PS51061">
    <property type="entry name" value="R3H"/>
    <property type="match status" value="1"/>
</dbReference>
<dbReference type="PANTHER" id="PTHR13498">
    <property type="entry name" value="SPERM ASSOCIATED ANTIGEN 7"/>
    <property type="match status" value="1"/>
</dbReference>
<gene>
    <name evidence="4" type="ORF">Cfor_03067</name>
</gene>
<feature type="region of interest" description="Disordered" evidence="2">
    <location>
        <begin position="1"/>
        <end position="25"/>
    </location>
</feature>
<name>A0A6L2PPU6_COPFO</name>
<keyword evidence="5" id="KW-1185">Reference proteome</keyword>
<dbReference type="PIRSF" id="PIRSF037943">
    <property type="entry name" value="Sperm-assoc_antigen_PAG7"/>
    <property type="match status" value="1"/>
</dbReference>
<accession>A0A6L2PPU6</accession>
<feature type="domain" description="R3H" evidence="3">
    <location>
        <begin position="44"/>
        <end position="107"/>
    </location>
</feature>
<evidence type="ECO:0000313" key="5">
    <source>
        <dbReference type="Proteomes" id="UP000502823"/>
    </source>
</evidence>
<feature type="region of interest" description="Disordered" evidence="2">
    <location>
        <begin position="207"/>
        <end position="226"/>
    </location>
</feature>
<dbReference type="OrthoDB" id="5979509at2759"/>
<reference evidence="5" key="1">
    <citation type="submission" date="2020-01" db="EMBL/GenBank/DDBJ databases">
        <title>Draft genome sequence of the Termite Coptotermes fromosanus.</title>
        <authorList>
            <person name="Itakura S."/>
            <person name="Yosikawa Y."/>
            <person name="Umezawa K."/>
        </authorList>
    </citation>
    <scope>NUCLEOTIDE SEQUENCE [LARGE SCALE GENOMIC DNA]</scope>
</reference>
<dbReference type="GO" id="GO:0003676">
    <property type="term" value="F:nucleic acid binding"/>
    <property type="evidence" value="ECO:0007669"/>
    <property type="project" value="UniProtKB-UniRule"/>
</dbReference>
<evidence type="ECO:0000256" key="1">
    <source>
        <dbReference type="SAM" id="Coils"/>
    </source>
</evidence>
<evidence type="ECO:0000259" key="3">
    <source>
        <dbReference type="PROSITE" id="PS51061"/>
    </source>
</evidence>
<protein>
    <recommendedName>
        <fullName evidence="3">R3H domain-containing protein</fullName>
    </recommendedName>
</protein>
<dbReference type="InterPro" id="IPR001374">
    <property type="entry name" value="R3H_dom"/>
</dbReference>
<feature type="coiled-coil region" evidence="1">
    <location>
        <begin position="29"/>
        <end position="56"/>
    </location>
</feature>
<dbReference type="SUPFAM" id="SSF82708">
    <property type="entry name" value="R3H domain"/>
    <property type="match status" value="1"/>
</dbReference>
<dbReference type="SMART" id="SM00393">
    <property type="entry name" value="R3H"/>
    <property type="match status" value="1"/>
</dbReference>
<dbReference type="EMBL" id="BLKM01000501">
    <property type="protein sequence ID" value="GFG34651.1"/>
    <property type="molecule type" value="Genomic_DNA"/>
</dbReference>
<dbReference type="PANTHER" id="PTHR13498:SF3">
    <property type="entry name" value="SPERM-ASSOCIATED ANTIGEN 7"/>
    <property type="match status" value="1"/>
</dbReference>
<dbReference type="InParanoid" id="A0A6L2PPU6"/>
<keyword evidence="1" id="KW-0175">Coiled coil</keyword>
<dbReference type="Pfam" id="PF01424">
    <property type="entry name" value="R3H"/>
    <property type="match status" value="1"/>
</dbReference>
<dbReference type="Gene3D" id="3.30.1370.50">
    <property type="entry name" value="R3H-like domain"/>
    <property type="match status" value="1"/>
</dbReference>
<dbReference type="AlphaFoldDB" id="A0A6L2PPU6"/>
<dbReference type="InterPro" id="IPR017330">
    <property type="entry name" value="SPAG7"/>
</dbReference>
<dbReference type="InterPro" id="IPR036867">
    <property type="entry name" value="R3H_dom_sf"/>
</dbReference>
<sequence>MDLLGSILNSMDKPPSFSSKQRSLMKKHKEELLRKQREEKEKLKAFREKIEENINKFLHDESLQKQKFEPMEQVYRSIVHDVAEVAGVPAFSIGEEGVDRHVMIFKREFTPSDDELAALRRGEEWDPEKAKLLAQKQELERKKEEEWALNKTKDFVPNSNYREKYEHLIGREAAKEAARKTQTNKLYGFVPSENKKDVRSIEQTLADIQSKKRQKVSHNPAPDFTE</sequence>
<dbReference type="FunCoup" id="A0A6L2PPU6">
    <property type="interactions" value="265"/>
</dbReference>
<organism evidence="4 5">
    <name type="scientific">Coptotermes formosanus</name>
    <name type="common">Formosan subterranean termite</name>
    <dbReference type="NCBI Taxonomy" id="36987"/>
    <lineage>
        <taxon>Eukaryota</taxon>
        <taxon>Metazoa</taxon>
        <taxon>Ecdysozoa</taxon>
        <taxon>Arthropoda</taxon>
        <taxon>Hexapoda</taxon>
        <taxon>Insecta</taxon>
        <taxon>Pterygota</taxon>
        <taxon>Neoptera</taxon>
        <taxon>Polyneoptera</taxon>
        <taxon>Dictyoptera</taxon>
        <taxon>Blattodea</taxon>
        <taxon>Blattoidea</taxon>
        <taxon>Termitoidae</taxon>
        <taxon>Rhinotermitidae</taxon>
        <taxon>Coptotermes</taxon>
    </lineage>
</organism>